<feature type="region of interest" description="Disordered" evidence="1">
    <location>
        <begin position="201"/>
        <end position="221"/>
    </location>
</feature>
<dbReference type="KEGG" id="rmu:RMDY18_13530"/>
<dbReference type="Proteomes" id="UP000001883">
    <property type="component" value="Chromosome"/>
</dbReference>
<evidence type="ECO:0000256" key="1">
    <source>
        <dbReference type="SAM" id="MobiDB-lite"/>
    </source>
</evidence>
<sequence>MYVLPDADGQVAGEDGHHDAASQAVQTIGEVHRVRTGQGDEGNPTNQQDGTEDRARREQVNGQVTYERDGGRRRTSTRLIRELERQVRKGQGHAQKTNGLLLLGQALVALIAELHDVVRRAHTEHAQGEGDGQPRGSGRYRRGSEEQCAHRQGQEVGENRRGDEDQTRHGGGARLVLVGCRAFLTDELAKLQRLHLLDEHRQRGEGDEESEDSSNQHGNHKALPFVRGLFGRSTVAISGTVQVSGKVVAQIGGFNKVTGRKPSRCLLFLSAESVLGESNLVTQNAQLRPVRGLEKHNVAGANLGAQNLLCLLRGLHPGRLITPGAFQMSSIVDGLRLVAHSNQLGNVHAHHEATDAVVLLHGGVTELQHGTQNSPGAVRLTGRRVDGATQLRQGAQCRSHRLGVRVVGVVNDGHAVSAVGARHTPLRSRRRFVERASNLLTRNTAVVGDCRSSQQVVHVVLTDQLRGNLVLATVGQAQSELGAASVGGAQVQRRHVAFVGLAVRVGLLAHAEVRNGCNRTRRHA</sequence>
<reference evidence="3" key="1">
    <citation type="submission" date="2009-07" db="EMBL/GenBank/DDBJ databases">
        <title>Complete genome sequence of Rothia mucilaginosa DJ.</title>
        <authorList>
            <person name="Yamane K."/>
            <person name="Nambu T."/>
            <person name="Mashimo C."/>
            <person name="Sugimori C."/>
            <person name="Yamanaka T."/>
            <person name="Leung K."/>
            <person name="Fukushima H."/>
        </authorList>
    </citation>
    <scope>NUCLEOTIDE SEQUENCE [LARGE SCALE GENOMIC DNA]</scope>
    <source>
        <strain evidence="3">DY-18</strain>
    </source>
</reference>
<feature type="region of interest" description="Disordered" evidence="1">
    <location>
        <begin position="123"/>
        <end position="170"/>
    </location>
</feature>
<dbReference type="AlphaFoldDB" id="D2NU59"/>
<organism evidence="2 3">
    <name type="scientific">Rothia mucilaginosa (strain DY-18)</name>
    <name type="common">Stomatococcus mucilaginosus</name>
    <dbReference type="NCBI Taxonomy" id="680646"/>
    <lineage>
        <taxon>Bacteria</taxon>
        <taxon>Bacillati</taxon>
        <taxon>Actinomycetota</taxon>
        <taxon>Actinomycetes</taxon>
        <taxon>Micrococcales</taxon>
        <taxon>Micrococcaceae</taxon>
        <taxon>Rothia</taxon>
    </lineage>
</organism>
<feature type="region of interest" description="Disordered" evidence="1">
    <location>
        <begin position="34"/>
        <end position="78"/>
    </location>
</feature>
<protein>
    <submittedName>
        <fullName evidence="2">Uncharacterized protein</fullName>
    </submittedName>
</protein>
<gene>
    <name evidence="2" type="ordered locus">RMDY18_13530</name>
</gene>
<accession>D2NU59</accession>
<keyword evidence="3" id="KW-1185">Reference proteome</keyword>
<proteinExistence type="predicted"/>
<reference evidence="2 3" key="3">
    <citation type="journal article" date="2010" name="Sequencing">
        <title>Complete Genome Sequence of Rothia mucilaginosa DY-18: A Clinical Isolate with Dense Meshwork-Like Structures from a Persistent Apical Periodontitis Lesion.</title>
        <authorList>
            <person name="Yamane K."/>
            <person name="Nambu T."/>
            <person name="Yamanaka T."/>
            <person name="Mashimo C."/>
            <person name="Sugimori C."/>
            <person name="Leung K.-P."/>
            <person name="Fukushima H."/>
        </authorList>
    </citation>
    <scope>NUCLEOTIDE SEQUENCE [LARGE SCALE GENOMIC DNA]</scope>
    <source>
        <strain evidence="2 3">DY-18</strain>
    </source>
</reference>
<evidence type="ECO:0000313" key="3">
    <source>
        <dbReference type="Proteomes" id="UP000001883"/>
    </source>
</evidence>
<reference evidence="2 3" key="2">
    <citation type="journal article" date="2010" name="J Osaka Dent Univ">
        <title>Isolation and identification of Rothia mucilaginosa from persistent apical periodontitis lesions.</title>
        <authorList>
            <person name="Yamane K."/>
            <person name="Yoshida M."/>
            <person name="Fujihira T."/>
            <person name="Baba T."/>
            <person name="Tsuji N."/>
            <person name="Hayashi H."/>
            <person name="Sugimori C."/>
            <person name="Yamanaka T."/>
            <person name="Mashimo C."/>
            <person name="Nambu T."/>
            <person name="Kawai H."/>
            <person name="Fukushima H."/>
        </authorList>
    </citation>
    <scope>NUCLEOTIDE SEQUENCE [LARGE SCALE GENOMIC DNA]</scope>
    <source>
        <strain evidence="2 3">DY-18</strain>
    </source>
</reference>
<feature type="compositionally biased region" description="Basic and acidic residues" evidence="1">
    <location>
        <begin position="142"/>
        <end position="168"/>
    </location>
</feature>
<feature type="region of interest" description="Disordered" evidence="1">
    <location>
        <begin position="1"/>
        <end position="20"/>
    </location>
</feature>
<dbReference type="HOGENOM" id="CLU_519606_0_0_11"/>
<name>D2NU59_ROTMD</name>
<dbReference type="EMBL" id="AP011540">
    <property type="protein sequence ID" value="BAI65185.1"/>
    <property type="molecule type" value="Genomic_DNA"/>
</dbReference>
<evidence type="ECO:0000313" key="2">
    <source>
        <dbReference type="EMBL" id="BAI65185.1"/>
    </source>
</evidence>